<sequence length="147" mass="16829">MPTTGPGQSGQPPKKRVRFRNDGFFVQVHIYDPNPMKWAAFDEQSQPLRQKISGGNNIRAEERKREKYPKKEETDGWRLMSVDDAIQRFEPGQNSVARAIETERCANIVEECWEDRMSVTEVEPLDEENGTTGADELFCETKIIPLG</sequence>
<reference evidence="2" key="2">
    <citation type="submission" date="2014-05" db="EMBL/GenBank/DDBJ databases">
        <title>The genome and life-stage specific transcriptomes of Globodera pallida elucidate key aspects of plant parasitism by a cyst nematode.</title>
        <authorList>
            <person name="Cotton J.A."/>
            <person name="Lilley C.J."/>
            <person name="Jones L.M."/>
            <person name="Kikuchi T."/>
            <person name="Reid A.J."/>
            <person name="Thorpe P."/>
            <person name="Tsai I.J."/>
            <person name="Beasley H."/>
            <person name="Blok V."/>
            <person name="Cock P.J.A."/>
            <person name="Van den Akker S.E."/>
            <person name="Holroyd N."/>
            <person name="Hunt M."/>
            <person name="Mantelin S."/>
            <person name="Naghra H."/>
            <person name="Pain A."/>
            <person name="Palomares-Rius J.E."/>
            <person name="Zarowiecki M."/>
            <person name="Berriman M."/>
            <person name="Jones J.T."/>
            <person name="Urwin P.E."/>
        </authorList>
    </citation>
    <scope>NUCLEOTIDE SEQUENCE [LARGE SCALE GENOMIC DNA]</scope>
    <source>
        <strain evidence="2">Lindley</strain>
    </source>
</reference>
<dbReference type="WBParaSite" id="GPLIN_000464200">
    <property type="protein sequence ID" value="GPLIN_000464200"/>
    <property type="gene ID" value="GPLIN_000464200"/>
</dbReference>
<feature type="region of interest" description="Disordered" evidence="1">
    <location>
        <begin position="50"/>
        <end position="76"/>
    </location>
</feature>
<dbReference type="AlphaFoldDB" id="A0A183BVK4"/>
<evidence type="ECO:0000313" key="2">
    <source>
        <dbReference type="Proteomes" id="UP000050741"/>
    </source>
</evidence>
<protein>
    <submittedName>
        <fullName evidence="3">Uncharacterized protein</fullName>
    </submittedName>
</protein>
<dbReference type="Proteomes" id="UP000050741">
    <property type="component" value="Unassembled WGS sequence"/>
</dbReference>
<feature type="compositionally biased region" description="Basic and acidic residues" evidence="1">
    <location>
        <begin position="59"/>
        <end position="76"/>
    </location>
</feature>
<reference evidence="3" key="3">
    <citation type="submission" date="2016-06" db="UniProtKB">
        <authorList>
            <consortium name="WormBaseParasite"/>
        </authorList>
    </citation>
    <scope>IDENTIFICATION</scope>
</reference>
<proteinExistence type="predicted"/>
<evidence type="ECO:0000313" key="3">
    <source>
        <dbReference type="WBParaSite" id="GPLIN_000464200"/>
    </source>
</evidence>
<name>A0A183BVK4_GLOPA</name>
<evidence type="ECO:0000256" key="1">
    <source>
        <dbReference type="SAM" id="MobiDB-lite"/>
    </source>
</evidence>
<reference evidence="2" key="1">
    <citation type="submission" date="2013-12" db="EMBL/GenBank/DDBJ databases">
        <authorList>
            <person name="Aslett M."/>
        </authorList>
    </citation>
    <scope>NUCLEOTIDE SEQUENCE [LARGE SCALE GENOMIC DNA]</scope>
    <source>
        <strain evidence="2">Lindley</strain>
    </source>
</reference>
<organism evidence="2 3">
    <name type="scientific">Globodera pallida</name>
    <name type="common">Potato cyst nematode worm</name>
    <name type="synonym">Heterodera pallida</name>
    <dbReference type="NCBI Taxonomy" id="36090"/>
    <lineage>
        <taxon>Eukaryota</taxon>
        <taxon>Metazoa</taxon>
        <taxon>Ecdysozoa</taxon>
        <taxon>Nematoda</taxon>
        <taxon>Chromadorea</taxon>
        <taxon>Rhabditida</taxon>
        <taxon>Tylenchina</taxon>
        <taxon>Tylenchomorpha</taxon>
        <taxon>Tylenchoidea</taxon>
        <taxon>Heteroderidae</taxon>
        <taxon>Heteroderinae</taxon>
        <taxon>Globodera</taxon>
    </lineage>
</organism>
<keyword evidence="2" id="KW-1185">Reference proteome</keyword>
<accession>A0A183BVK4</accession>